<evidence type="ECO:0000256" key="3">
    <source>
        <dbReference type="SAM" id="Phobius"/>
    </source>
</evidence>
<dbReference type="InterPro" id="IPR000160">
    <property type="entry name" value="GGDEF_dom"/>
</dbReference>
<dbReference type="CDD" id="cd01949">
    <property type="entry name" value="GGDEF"/>
    <property type="match status" value="1"/>
</dbReference>
<keyword evidence="3" id="KW-0812">Transmembrane</keyword>
<feature type="transmembrane region" description="Helical" evidence="3">
    <location>
        <begin position="93"/>
        <end position="110"/>
    </location>
</feature>
<feature type="transmembrane region" description="Helical" evidence="3">
    <location>
        <begin position="36"/>
        <end position="54"/>
    </location>
</feature>
<dbReference type="NCBIfam" id="TIGR00254">
    <property type="entry name" value="GGDEF"/>
    <property type="match status" value="1"/>
</dbReference>
<feature type="transmembrane region" description="Helical" evidence="3">
    <location>
        <begin position="149"/>
        <end position="176"/>
    </location>
</feature>
<feature type="transmembrane region" description="Helical" evidence="3">
    <location>
        <begin position="116"/>
        <end position="137"/>
    </location>
</feature>
<dbReference type="EMBL" id="JAIRBM010000005">
    <property type="protein sequence ID" value="MBZ6076420.1"/>
    <property type="molecule type" value="Genomic_DNA"/>
</dbReference>
<keyword evidence="6" id="KW-1185">Reference proteome</keyword>
<dbReference type="InterPro" id="IPR050469">
    <property type="entry name" value="Diguanylate_Cyclase"/>
</dbReference>
<dbReference type="EC" id="2.7.7.65" evidence="1"/>
<dbReference type="Proteomes" id="UP000704176">
    <property type="component" value="Unassembled WGS sequence"/>
</dbReference>
<dbReference type="SUPFAM" id="SSF55073">
    <property type="entry name" value="Nucleotide cyclase"/>
    <property type="match status" value="1"/>
</dbReference>
<protein>
    <recommendedName>
        <fullName evidence="1">diguanylate cyclase</fullName>
        <ecNumber evidence="1">2.7.7.65</ecNumber>
    </recommendedName>
</protein>
<dbReference type="Pfam" id="PF00990">
    <property type="entry name" value="GGDEF"/>
    <property type="match status" value="1"/>
</dbReference>
<name>A0ABS7VMQ8_9HYPH</name>
<dbReference type="Gene3D" id="3.30.70.270">
    <property type="match status" value="1"/>
</dbReference>
<proteinExistence type="predicted"/>
<dbReference type="PANTHER" id="PTHR45138:SF9">
    <property type="entry name" value="DIGUANYLATE CYCLASE DGCM-RELATED"/>
    <property type="match status" value="1"/>
</dbReference>
<dbReference type="PANTHER" id="PTHR45138">
    <property type="entry name" value="REGULATORY COMPONENTS OF SENSORY TRANSDUCTION SYSTEM"/>
    <property type="match status" value="1"/>
</dbReference>
<organism evidence="5 6">
    <name type="scientific">Microvirga puerhi</name>
    <dbReference type="NCBI Taxonomy" id="2876078"/>
    <lineage>
        <taxon>Bacteria</taxon>
        <taxon>Pseudomonadati</taxon>
        <taxon>Pseudomonadota</taxon>
        <taxon>Alphaproteobacteria</taxon>
        <taxon>Hyphomicrobiales</taxon>
        <taxon>Methylobacteriaceae</taxon>
        <taxon>Microvirga</taxon>
    </lineage>
</organism>
<feature type="domain" description="GGDEF" evidence="4">
    <location>
        <begin position="246"/>
        <end position="375"/>
    </location>
</feature>
<evidence type="ECO:0000313" key="6">
    <source>
        <dbReference type="Proteomes" id="UP000704176"/>
    </source>
</evidence>
<reference evidence="5 6" key="1">
    <citation type="submission" date="2021-09" db="EMBL/GenBank/DDBJ databases">
        <title>The complete genome sequence of a new microorganism.</title>
        <authorList>
            <person name="Zi Z."/>
        </authorList>
    </citation>
    <scope>NUCLEOTIDE SEQUENCE [LARGE SCALE GENOMIC DNA]</scope>
    <source>
        <strain evidence="5 6">WGZ8</strain>
    </source>
</reference>
<sequence length="381" mass="41544">MKLDLPTLSAVFSQITAVLGALLMFSWALNRKVQALAWWSIAFFLVLAAIGVVSLGHGMPSAPERLIANVALTLAYGMLYGGCRVFNGRKAKLPVVFAGAGLWCVAFWLIPDDINVRLALISAICTVYAAFSAWELWRHARQRLASQMIAVVLMISLVIFNVMRGSIGFSLAHALWLTGYAERWSSSMAMAVATFMPTLAFVFLSMAKEQIEYEHRQAALVDHLTGIPNRRAFLENAAALLSKQDNPVSCLLFDLDNFKSINDRFGHEVGDHVLVIFGSVLSDHLPQGVFGRLGGEEFAAMVTMEAPGAEALAERIRHSFFSVGKIVQGLRVEVTVSVGCATGACIPVQHLLREADIALYRAKAQGRNLVTSFKTAVAQQS</sequence>
<dbReference type="RefSeq" id="WP_224312741.1">
    <property type="nucleotide sequence ID" value="NZ_JAIRBM010000005.1"/>
</dbReference>
<feature type="transmembrane region" description="Helical" evidence="3">
    <location>
        <begin position="6"/>
        <end position="29"/>
    </location>
</feature>
<comment type="catalytic activity">
    <reaction evidence="2">
        <text>2 GTP = 3',3'-c-di-GMP + 2 diphosphate</text>
        <dbReference type="Rhea" id="RHEA:24898"/>
        <dbReference type="ChEBI" id="CHEBI:33019"/>
        <dbReference type="ChEBI" id="CHEBI:37565"/>
        <dbReference type="ChEBI" id="CHEBI:58805"/>
        <dbReference type="EC" id="2.7.7.65"/>
    </reaction>
</comment>
<accession>A0ABS7VMQ8</accession>
<keyword evidence="3" id="KW-0472">Membrane</keyword>
<dbReference type="InterPro" id="IPR029787">
    <property type="entry name" value="Nucleotide_cyclase"/>
</dbReference>
<dbReference type="PROSITE" id="PS50887">
    <property type="entry name" value="GGDEF"/>
    <property type="match status" value="1"/>
</dbReference>
<dbReference type="SMART" id="SM00267">
    <property type="entry name" value="GGDEF"/>
    <property type="match status" value="1"/>
</dbReference>
<feature type="transmembrane region" description="Helical" evidence="3">
    <location>
        <begin position="188"/>
        <end position="207"/>
    </location>
</feature>
<evidence type="ECO:0000259" key="4">
    <source>
        <dbReference type="PROSITE" id="PS50887"/>
    </source>
</evidence>
<keyword evidence="3" id="KW-1133">Transmembrane helix</keyword>
<evidence type="ECO:0000256" key="1">
    <source>
        <dbReference type="ARBA" id="ARBA00012528"/>
    </source>
</evidence>
<gene>
    <name evidence="5" type="ORF">K9B37_08970</name>
</gene>
<dbReference type="InterPro" id="IPR043128">
    <property type="entry name" value="Rev_trsase/Diguanyl_cyclase"/>
</dbReference>
<evidence type="ECO:0000313" key="5">
    <source>
        <dbReference type="EMBL" id="MBZ6076420.1"/>
    </source>
</evidence>
<evidence type="ECO:0000256" key="2">
    <source>
        <dbReference type="ARBA" id="ARBA00034247"/>
    </source>
</evidence>
<comment type="caution">
    <text evidence="5">The sequence shown here is derived from an EMBL/GenBank/DDBJ whole genome shotgun (WGS) entry which is preliminary data.</text>
</comment>
<feature type="transmembrane region" description="Helical" evidence="3">
    <location>
        <begin position="66"/>
        <end position="86"/>
    </location>
</feature>